<accession>A0A0E9SLK2</accession>
<dbReference type="EMBL" id="GBXM01067204">
    <property type="protein sequence ID" value="JAH41373.1"/>
    <property type="molecule type" value="Transcribed_RNA"/>
</dbReference>
<reference evidence="1" key="2">
    <citation type="journal article" date="2015" name="Fish Shellfish Immunol.">
        <title>Early steps in the European eel (Anguilla anguilla)-Vibrio vulnificus interaction in the gills: Role of the RtxA13 toxin.</title>
        <authorList>
            <person name="Callol A."/>
            <person name="Pajuelo D."/>
            <person name="Ebbesson L."/>
            <person name="Teles M."/>
            <person name="MacKenzie S."/>
            <person name="Amaro C."/>
        </authorList>
    </citation>
    <scope>NUCLEOTIDE SEQUENCE</scope>
</reference>
<organism evidence="1">
    <name type="scientific">Anguilla anguilla</name>
    <name type="common">European freshwater eel</name>
    <name type="synonym">Muraena anguilla</name>
    <dbReference type="NCBI Taxonomy" id="7936"/>
    <lineage>
        <taxon>Eukaryota</taxon>
        <taxon>Metazoa</taxon>
        <taxon>Chordata</taxon>
        <taxon>Craniata</taxon>
        <taxon>Vertebrata</taxon>
        <taxon>Euteleostomi</taxon>
        <taxon>Actinopterygii</taxon>
        <taxon>Neopterygii</taxon>
        <taxon>Teleostei</taxon>
        <taxon>Anguilliformes</taxon>
        <taxon>Anguillidae</taxon>
        <taxon>Anguilla</taxon>
    </lineage>
</organism>
<proteinExistence type="predicted"/>
<reference evidence="1" key="1">
    <citation type="submission" date="2014-11" db="EMBL/GenBank/DDBJ databases">
        <authorList>
            <person name="Amaro Gonzalez C."/>
        </authorList>
    </citation>
    <scope>NUCLEOTIDE SEQUENCE</scope>
</reference>
<evidence type="ECO:0000313" key="1">
    <source>
        <dbReference type="EMBL" id="JAH41373.1"/>
    </source>
</evidence>
<sequence length="22" mass="2634">MLIKMYQNHFQFSGCVYIGKII</sequence>
<protein>
    <submittedName>
        <fullName evidence="1">Uncharacterized protein</fullName>
    </submittedName>
</protein>
<dbReference type="AlphaFoldDB" id="A0A0E9SLK2"/>
<name>A0A0E9SLK2_ANGAN</name>